<sequence>MIWTKGNAVQEFLKKDIVNLLRSTLDYNAYGKAERLLVEQDRDCPDERKEAIPSGMGAAASQRVLASLWSRTSLTASAASGEAEEWFVKLSMVMWNSMRTMMTPFPNRTSSYWDERRGERDSPPHFTEDHAVVI</sequence>
<keyword evidence="3" id="KW-1185">Reference proteome</keyword>
<name>A0AAN9RBI5_CANGL</name>
<dbReference type="Proteomes" id="UP001367508">
    <property type="component" value="Unassembled WGS sequence"/>
</dbReference>
<gene>
    <name evidence="2" type="ORF">VNO77_02702</name>
</gene>
<evidence type="ECO:0000313" key="2">
    <source>
        <dbReference type="EMBL" id="KAK7360693.1"/>
    </source>
</evidence>
<evidence type="ECO:0000256" key="1">
    <source>
        <dbReference type="SAM" id="MobiDB-lite"/>
    </source>
</evidence>
<proteinExistence type="predicted"/>
<dbReference type="EMBL" id="JAYMYQ010000001">
    <property type="protein sequence ID" value="KAK7360693.1"/>
    <property type="molecule type" value="Genomic_DNA"/>
</dbReference>
<protein>
    <submittedName>
        <fullName evidence="2">Uncharacterized protein</fullName>
    </submittedName>
</protein>
<organism evidence="2 3">
    <name type="scientific">Canavalia gladiata</name>
    <name type="common">Sword bean</name>
    <name type="synonym">Dolichos gladiatus</name>
    <dbReference type="NCBI Taxonomy" id="3824"/>
    <lineage>
        <taxon>Eukaryota</taxon>
        <taxon>Viridiplantae</taxon>
        <taxon>Streptophyta</taxon>
        <taxon>Embryophyta</taxon>
        <taxon>Tracheophyta</taxon>
        <taxon>Spermatophyta</taxon>
        <taxon>Magnoliopsida</taxon>
        <taxon>eudicotyledons</taxon>
        <taxon>Gunneridae</taxon>
        <taxon>Pentapetalae</taxon>
        <taxon>rosids</taxon>
        <taxon>fabids</taxon>
        <taxon>Fabales</taxon>
        <taxon>Fabaceae</taxon>
        <taxon>Papilionoideae</taxon>
        <taxon>50 kb inversion clade</taxon>
        <taxon>NPAAA clade</taxon>
        <taxon>indigoferoid/millettioid clade</taxon>
        <taxon>Phaseoleae</taxon>
        <taxon>Canavalia</taxon>
    </lineage>
</organism>
<evidence type="ECO:0000313" key="3">
    <source>
        <dbReference type="Proteomes" id="UP001367508"/>
    </source>
</evidence>
<dbReference type="AlphaFoldDB" id="A0AAN9RBI5"/>
<feature type="region of interest" description="Disordered" evidence="1">
    <location>
        <begin position="113"/>
        <end position="134"/>
    </location>
</feature>
<reference evidence="2 3" key="1">
    <citation type="submission" date="2024-01" db="EMBL/GenBank/DDBJ databases">
        <title>The genomes of 5 underutilized Papilionoideae crops provide insights into root nodulation and disease resistanc.</title>
        <authorList>
            <person name="Jiang F."/>
        </authorList>
    </citation>
    <scope>NUCLEOTIDE SEQUENCE [LARGE SCALE GENOMIC DNA]</scope>
    <source>
        <strain evidence="2">LVBAO_FW01</strain>
        <tissue evidence="2">Leaves</tissue>
    </source>
</reference>
<comment type="caution">
    <text evidence="2">The sequence shown here is derived from an EMBL/GenBank/DDBJ whole genome shotgun (WGS) entry which is preliminary data.</text>
</comment>
<accession>A0AAN9RBI5</accession>